<name>A0A165ENU9_9NEIS</name>
<feature type="domain" description="3-hydroxybutyryl-CoA dehydrogenase reduced Rossmann-fold" evidence="4">
    <location>
        <begin position="348"/>
        <end position="416"/>
    </location>
</feature>
<evidence type="ECO:0000259" key="4">
    <source>
        <dbReference type="Pfam" id="PF18321"/>
    </source>
</evidence>
<dbReference type="GO" id="GO:0006631">
    <property type="term" value="P:fatty acid metabolic process"/>
    <property type="evidence" value="ECO:0007669"/>
    <property type="project" value="InterPro"/>
</dbReference>
<evidence type="ECO:0000259" key="3">
    <source>
        <dbReference type="Pfam" id="PF02737"/>
    </source>
</evidence>
<feature type="domain" description="3-hydroxyacyl-CoA dehydrogenase NAD binding" evidence="3">
    <location>
        <begin position="9"/>
        <end position="185"/>
    </location>
</feature>
<dbReference type="AlphaFoldDB" id="A0A165ENU9"/>
<dbReference type="InterPro" id="IPR036291">
    <property type="entry name" value="NAD(P)-bd_dom_sf"/>
</dbReference>
<dbReference type="SUPFAM" id="SSF51735">
    <property type="entry name" value="NAD(P)-binding Rossmann-fold domains"/>
    <property type="match status" value="1"/>
</dbReference>
<feature type="domain" description="3-hydroxyacyl-CoA dehydrogenase C-terminal" evidence="2">
    <location>
        <begin position="418"/>
        <end position="501"/>
    </location>
</feature>
<dbReference type="RefSeq" id="WP_066614115.1">
    <property type="nucleotide sequence ID" value="NZ_LQQU01000045.1"/>
</dbReference>
<dbReference type="FunFam" id="3.40.50.720:FF:000009">
    <property type="entry name" value="Fatty oxidation complex, alpha subunit"/>
    <property type="match status" value="1"/>
</dbReference>
<proteinExistence type="predicted"/>
<dbReference type="EMBL" id="LQQU01000045">
    <property type="protein sequence ID" value="KZE27321.1"/>
    <property type="molecule type" value="Genomic_DNA"/>
</dbReference>
<dbReference type="STRING" id="1452487.AVW16_01875"/>
<organism evidence="5 6">
    <name type="scientific">Crenobacter luteus</name>
    <dbReference type="NCBI Taxonomy" id="1452487"/>
    <lineage>
        <taxon>Bacteria</taxon>
        <taxon>Pseudomonadati</taxon>
        <taxon>Pseudomonadota</taxon>
        <taxon>Betaproteobacteria</taxon>
        <taxon>Neisseriales</taxon>
        <taxon>Neisseriaceae</taxon>
        <taxon>Crenobacter</taxon>
    </lineage>
</organism>
<dbReference type="InterPro" id="IPR006108">
    <property type="entry name" value="3HC_DH_C"/>
</dbReference>
<accession>A0A165ENU9</accession>
<dbReference type="GO" id="GO:0070403">
    <property type="term" value="F:NAD+ binding"/>
    <property type="evidence" value="ECO:0007669"/>
    <property type="project" value="InterPro"/>
</dbReference>
<dbReference type="NCBIfam" id="NF006124">
    <property type="entry name" value="PRK08268.1"/>
    <property type="match status" value="1"/>
</dbReference>
<evidence type="ECO:0000256" key="1">
    <source>
        <dbReference type="ARBA" id="ARBA00023002"/>
    </source>
</evidence>
<evidence type="ECO:0000313" key="5">
    <source>
        <dbReference type="EMBL" id="KZE27321.1"/>
    </source>
</evidence>
<dbReference type="Proteomes" id="UP000076625">
    <property type="component" value="Unassembled WGS sequence"/>
</dbReference>
<feature type="domain" description="3-hydroxyacyl-CoA dehydrogenase C-terminal" evidence="2">
    <location>
        <begin position="189"/>
        <end position="286"/>
    </location>
</feature>
<dbReference type="InterPro" id="IPR011967">
    <property type="entry name" value="3-OHacyl-CoA_DH_PaaH"/>
</dbReference>
<reference evidence="6" key="1">
    <citation type="submission" date="2016-01" db="EMBL/GenBank/DDBJ databases">
        <title>Draft genome of Chromobacterium sp. F49.</title>
        <authorList>
            <person name="Hong K.W."/>
        </authorList>
    </citation>
    <scope>NUCLEOTIDE SEQUENCE [LARGE SCALE GENOMIC DNA]</scope>
    <source>
        <strain evidence="6">CN10</strain>
    </source>
</reference>
<dbReference type="InterPro" id="IPR006176">
    <property type="entry name" value="3-OHacyl-CoA_DH_NAD-bd"/>
</dbReference>
<dbReference type="GO" id="GO:0010124">
    <property type="term" value="P:phenylacetate catabolic process"/>
    <property type="evidence" value="ECO:0007669"/>
    <property type="project" value="InterPro"/>
</dbReference>
<dbReference type="GO" id="GO:0008691">
    <property type="term" value="F:3-hydroxybutyryl-CoA dehydrogenase activity"/>
    <property type="evidence" value="ECO:0007669"/>
    <property type="project" value="InterPro"/>
</dbReference>
<comment type="caution">
    <text evidence="5">The sequence shown here is derived from an EMBL/GenBank/DDBJ whole genome shotgun (WGS) entry which is preliminary data.</text>
</comment>
<dbReference type="Gene3D" id="3.40.50.720">
    <property type="entry name" value="NAD(P)-binding Rossmann-like Domain"/>
    <property type="match status" value="1"/>
</dbReference>
<dbReference type="OrthoDB" id="5287258at2"/>
<dbReference type="PANTHER" id="PTHR48075:SF5">
    <property type="entry name" value="3-HYDROXYBUTYRYL-COA DEHYDROGENASE"/>
    <property type="match status" value="1"/>
</dbReference>
<dbReference type="InterPro" id="IPR008927">
    <property type="entry name" value="6-PGluconate_DH-like_C_sf"/>
</dbReference>
<dbReference type="Pfam" id="PF18321">
    <property type="entry name" value="3HCDH_RFF"/>
    <property type="match status" value="1"/>
</dbReference>
<keyword evidence="6" id="KW-1185">Reference proteome</keyword>
<keyword evidence="1" id="KW-0560">Oxidoreductase</keyword>
<dbReference type="Pfam" id="PF02737">
    <property type="entry name" value="3HCDH_N"/>
    <property type="match status" value="1"/>
</dbReference>
<dbReference type="PANTHER" id="PTHR48075">
    <property type="entry name" value="3-HYDROXYACYL-COA DEHYDROGENASE FAMILY PROTEIN"/>
    <property type="match status" value="1"/>
</dbReference>
<protein>
    <submittedName>
        <fullName evidence="5">3-hydroxyacyl-CoA dehydrogenase</fullName>
    </submittedName>
</protein>
<dbReference type="SUPFAM" id="SSF48179">
    <property type="entry name" value="6-phosphogluconate dehydrogenase C-terminal domain-like"/>
    <property type="match status" value="2"/>
</dbReference>
<dbReference type="InterPro" id="IPR041040">
    <property type="entry name" value="3HCDH_RFF"/>
</dbReference>
<evidence type="ECO:0000259" key="2">
    <source>
        <dbReference type="Pfam" id="PF00725"/>
    </source>
</evidence>
<evidence type="ECO:0000313" key="6">
    <source>
        <dbReference type="Proteomes" id="UP000076625"/>
    </source>
</evidence>
<sequence>MALTLQDRIAVVGAGAMGRGIAAVAAQAGHEVYLFDMNADAARAAPALIRDEWQGLVKRGKWTQEALEAAAARLRPVAELAELSDAALVVEAIVEAAEPKQSLFRQLEAVLSDSAILASNTSSISITLLARGLSRPERFAGLHFFNPATRMKLVEVIHGLATDPAVIDTLVDTVAAWGKLPVRAQSTPGFIVNRVARPYYAEGLRIVGERAAQPETVDALLREAGRFPMGPFELMDLIGHDVNYAVTSSVFAAMYQDGRFQPSLIQQERVAAGWFGRKTGRGFYDYRDGASRPAPQTEPARPAPAGVVTVGELGPLEALAQRLAEAGVTVSRSDGSDEGWIECGGVRIALSDGRTATQRAADTGHADWVLVDLALDYASTSRLAIAVADQATGGAADAATGLLQGAGISVSRVDDIAGMVVLRTMAMLANEAADTVLHGIASAADVDMAMRYGTNYPVGPLAWADAFGAPRLAEALQALFAHYGESRYRTSPLIRRLAANGGTFYA</sequence>
<dbReference type="Gene3D" id="1.10.1040.50">
    <property type="match status" value="1"/>
</dbReference>
<dbReference type="NCBIfam" id="TIGR02279">
    <property type="entry name" value="PaaC-3OHAcCoADH"/>
    <property type="match status" value="1"/>
</dbReference>
<gene>
    <name evidence="5" type="ORF">AVW16_01875</name>
</gene>
<dbReference type="Pfam" id="PF00725">
    <property type="entry name" value="3HCDH"/>
    <property type="match status" value="2"/>
</dbReference>